<dbReference type="EMBL" id="NOZQ01000210">
    <property type="protein sequence ID" value="OYD13926.1"/>
    <property type="molecule type" value="Genomic_DNA"/>
</dbReference>
<accession>A0A235BP43</accession>
<dbReference type="InterPro" id="IPR016181">
    <property type="entry name" value="Acyl_CoA_acyltransferase"/>
</dbReference>
<gene>
    <name evidence="2" type="ORF">CH333_09475</name>
</gene>
<dbReference type="PROSITE" id="PS51186">
    <property type="entry name" value="GNAT"/>
    <property type="match status" value="1"/>
</dbReference>
<dbReference type="Pfam" id="PF00583">
    <property type="entry name" value="Acetyltransf_1"/>
    <property type="match status" value="1"/>
</dbReference>
<dbReference type="GO" id="GO:0016747">
    <property type="term" value="F:acyltransferase activity, transferring groups other than amino-acyl groups"/>
    <property type="evidence" value="ECO:0007669"/>
    <property type="project" value="InterPro"/>
</dbReference>
<dbReference type="Gene3D" id="3.40.630.30">
    <property type="match status" value="1"/>
</dbReference>
<protein>
    <recommendedName>
        <fullName evidence="1">N-acetyltransferase domain-containing protein</fullName>
    </recommendedName>
</protein>
<organism evidence="2 3">
    <name type="scientific">candidate division WOR-3 bacterium JGI_Cruoil_03_44_89</name>
    <dbReference type="NCBI Taxonomy" id="1973748"/>
    <lineage>
        <taxon>Bacteria</taxon>
        <taxon>Bacteria division WOR-3</taxon>
    </lineage>
</organism>
<dbReference type="SUPFAM" id="SSF55729">
    <property type="entry name" value="Acyl-CoA N-acyltransferases (Nat)"/>
    <property type="match status" value="1"/>
</dbReference>
<reference evidence="2 3" key="1">
    <citation type="submission" date="2017-07" db="EMBL/GenBank/DDBJ databases">
        <title>Recovery of genomes from metagenomes via a dereplication, aggregation, and scoring strategy.</title>
        <authorList>
            <person name="Sieber C.M."/>
            <person name="Probst A.J."/>
            <person name="Sharrar A."/>
            <person name="Thomas B.C."/>
            <person name="Hess M."/>
            <person name="Tringe S.G."/>
            <person name="Banfield J.F."/>
        </authorList>
    </citation>
    <scope>NUCLEOTIDE SEQUENCE [LARGE SCALE GENOMIC DNA]</scope>
    <source>
        <strain evidence="2">JGI_Cruoil_03_44_89</strain>
    </source>
</reference>
<dbReference type="AlphaFoldDB" id="A0A235BP43"/>
<dbReference type="InterPro" id="IPR000182">
    <property type="entry name" value="GNAT_dom"/>
</dbReference>
<evidence type="ECO:0000259" key="1">
    <source>
        <dbReference type="PROSITE" id="PS51186"/>
    </source>
</evidence>
<evidence type="ECO:0000313" key="2">
    <source>
        <dbReference type="EMBL" id="OYD13926.1"/>
    </source>
</evidence>
<comment type="caution">
    <text evidence="2">The sequence shown here is derived from an EMBL/GenBank/DDBJ whole genome shotgun (WGS) entry which is preliminary data.</text>
</comment>
<dbReference type="CDD" id="cd04301">
    <property type="entry name" value="NAT_SF"/>
    <property type="match status" value="1"/>
</dbReference>
<proteinExistence type="predicted"/>
<dbReference type="Proteomes" id="UP000215215">
    <property type="component" value="Unassembled WGS sequence"/>
</dbReference>
<feature type="domain" description="N-acetyltransferase" evidence="1">
    <location>
        <begin position="1"/>
        <end position="103"/>
    </location>
</feature>
<evidence type="ECO:0000313" key="3">
    <source>
        <dbReference type="Proteomes" id="UP000215215"/>
    </source>
</evidence>
<sequence>MIIRELRIEDYDALMALWDDAKLPYRPKGRDMRDNIERQLKQNNAIYLIAEIDGKLVGSILGTHDGRKGWINRLAVSPAFRKRGIAARLVAEIESCLSKWGLK</sequence>
<name>A0A235BP43_UNCW3</name>